<evidence type="ECO:0000256" key="3">
    <source>
        <dbReference type="ARBA" id="ARBA00012756"/>
    </source>
</evidence>
<keyword evidence="5 6" id="KW-0326">Glycosidase</keyword>
<proteinExistence type="inferred from homology"/>
<dbReference type="Gene3D" id="3.40.50.880">
    <property type="match status" value="1"/>
</dbReference>
<dbReference type="InterPro" id="IPR013529">
    <property type="entry name" value="Glyco_hydro_42_N"/>
</dbReference>
<dbReference type="Gene3D" id="2.60.40.1180">
    <property type="entry name" value="Golgi alpha-mannosidase II"/>
    <property type="match status" value="1"/>
</dbReference>
<evidence type="ECO:0000256" key="2">
    <source>
        <dbReference type="ARBA" id="ARBA00005940"/>
    </source>
</evidence>
<keyword evidence="11" id="KW-1185">Reference proteome</keyword>
<name>A0ABT8HTQ8_9BACL</name>
<organism evidence="10 11">
    <name type="scientific">Fictibacillus fluitans</name>
    <dbReference type="NCBI Taxonomy" id="3058422"/>
    <lineage>
        <taxon>Bacteria</taxon>
        <taxon>Bacillati</taxon>
        <taxon>Bacillota</taxon>
        <taxon>Bacilli</taxon>
        <taxon>Bacillales</taxon>
        <taxon>Fictibacillaceae</taxon>
        <taxon>Fictibacillus</taxon>
    </lineage>
</organism>
<dbReference type="InterPro" id="IPR013739">
    <property type="entry name" value="Beta_galactosidase_C"/>
</dbReference>
<dbReference type="Pfam" id="PF08532">
    <property type="entry name" value="Glyco_hydro_42M"/>
    <property type="match status" value="1"/>
</dbReference>
<evidence type="ECO:0000259" key="7">
    <source>
        <dbReference type="Pfam" id="PF02449"/>
    </source>
</evidence>
<comment type="caution">
    <text evidence="10">The sequence shown here is derived from an EMBL/GenBank/DDBJ whole genome shotgun (WGS) entry which is preliminary data.</text>
</comment>
<dbReference type="Proteomes" id="UP001172721">
    <property type="component" value="Unassembled WGS sequence"/>
</dbReference>
<dbReference type="SUPFAM" id="SSF52317">
    <property type="entry name" value="Class I glutamine amidotransferase-like"/>
    <property type="match status" value="1"/>
</dbReference>
<dbReference type="EMBL" id="JAUHTR010000002">
    <property type="protein sequence ID" value="MDN4524156.1"/>
    <property type="molecule type" value="Genomic_DNA"/>
</dbReference>
<reference evidence="10" key="1">
    <citation type="submission" date="2023-07" db="EMBL/GenBank/DDBJ databases">
        <title>Fictibacillus sp. isolated from freshwater pond.</title>
        <authorList>
            <person name="Kirdat K."/>
            <person name="Bhat A."/>
            <person name="Mourya A."/>
            <person name="Yadav A."/>
        </authorList>
    </citation>
    <scope>NUCLEOTIDE SEQUENCE</scope>
    <source>
        <strain evidence="10">NE201</strain>
    </source>
</reference>
<evidence type="ECO:0000313" key="10">
    <source>
        <dbReference type="EMBL" id="MDN4524156.1"/>
    </source>
</evidence>
<gene>
    <name evidence="10" type="ORF">QYB97_06705</name>
</gene>
<sequence length="686" mass="77945">MVKKYPSISSRAPGFLHGADYNPDQWQEYPEILEEDIRLMKLASCNVMSVGIFAWSALEPEEGVFTFDWLDRVLDTFEQNGIYAFLATPSGARPAWLSQAYPEVLRVREDGVHHLHGGRHNHCYTSPVYREKVEIINSKLAERYAHHPAVIGWHISNEYGGECHCGNCQEAFRGWLKNKYGTLEKLNHAWWNSFWSHTITDWTQIESPSSRGESMVHGLNLDWKRFVTDQTVDFCRHEIGPLRKANTDLPITTNFMETFEGLNYWKFADLLDVISWDAYPTWHDSLQDDTEQAVLFAFNHDMYRSMKGGKPFMLMESTPSMTNWQPVSKLKRPGMHKLSSLQAVAHGSDTVQYFQWRQSRGSSEKFHGAVVSHSGSEQTRVFNDVADLGQMLSAIGEIAGTTVQPEVAIIFDQENRWAIKDAQGPRNQGIHYEETVRKAYRAFWEKGVSVDVIDSECDLSSYKLVVAPMLYMVRSGVGEAIEQFVENGGTFVATYWTGIADENDLCFLGGFPGPLRNVLGIWSEEIDALHDYDKNSIAFVDNNDLGIKGEYEAHELCDLIHLEGAEALAVYESDFYAGRPSLTCNRFGQGSAYYVASRNKEPFNRDFFGRLIEKLGIQRVLDSELPDGVTAQLRTDGTARYIFLMNFTAQEKTVELPAEEHLDLLQGIEVSHRMNLQPYGVSILKI</sequence>
<feature type="domain" description="Glycoside hydrolase family 42 N-terminal" evidence="7">
    <location>
        <begin position="20"/>
        <end position="394"/>
    </location>
</feature>
<comment type="similarity">
    <text evidence="2 6">Belongs to the glycosyl hydrolase 42 family.</text>
</comment>
<evidence type="ECO:0000259" key="8">
    <source>
        <dbReference type="Pfam" id="PF08532"/>
    </source>
</evidence>
<evidence type="ECO:0000313" key="11">
    <source>
        <dbReference type="Proteomes" id="UP001172721"/>
    </source>
</evidence>
<dbReference type="InterPro" id="IPR017853">
    <property type="entry name" value="GH"/>
</dbReference>
<dbReference type="InterPro" id="IPR003476">
    <property type="entry name" value="Glyco_hydro_42"/>
</dbReference>
<dbReference type="SUPFAM" id="SSF51445">
    <property type="entry name" value="(Trans)glycosidases"/>
    <property type="match status" value="1"/>
</dbReference>
<dbReference type="CDD" id="cd03143">
    <property type="entry name" value="A4_beta-galactosidase_middle_domain"/>
    <property type="match status" value="1"/>
</dbReference>
<feature type="domain" description="Beta-galactosidase trimerisation" evidence="8">
    <location>
        <begin position="406"/>
        <end position="617"/>
    </location>
</feature>
<dbReference type="Gene3D" id="3.20.20.80">
    <property type="entry name" value="Glycosidases"/>
    <property type="match status" value="1"/>
</dbReference>
<evidence type="ECO:0000256" key="1">
    <source>
        <dbReference type="ARBA" id="ARBA00001412"/>
    </source>
</evidence>
<evidence type="ECO:0000256" key="4">
    <source>
        <dbReference type="ARBA" id="ARBA00022801"/>
    </source>
</evidence>
<dbReference type="InterPro" id="IPR029062">
    <property type="entry name" value="Class_I_gatase-like"/>
</dbReference>
<dbReference type="InterPro" id="IPR013780">
    <property type="entry name" value="Glyco_hydro_b"/>
</dbReference>
<keyword evidence="4 6" id="KW-0378">Hydrolase</keyword>
<comment type="catalytic activity">
    <reaction evidence="1 6">
        <text>Hydrolysis of terminal non-reducing beta-D-galactose residues in beta-D-galactosides.</text>
        <dbReference type="EC" id="3.2.1.23"/>
    </reaction>
</comment>
<dbReference type="PIRSF" id="PIRSF001084">
    <property type="entry name" value="B-galactosidase"/>
    <property type="match status" value="1"/>
</dbReference>
<feature type="domain" description="Beta-galactosidase C-terminal" evidence="9">
    <location>
        <begin position="628"/>
        <end position="685"/>
    </location>
</feature>
<dbReference type="PANTHER" id="PTHR36447">
    <property type="entry name" value="BETA-GALACTOSIDASE GANA"/>
    <property type="match status" value="1"/>
</dbReference>
<dbReference type="RefSeq" id="WP_301165204.1">
    <property type="nucleotide sequence ID" value="NZ_JAUHTR010000002.1"/>
</dbReference>
<accession>A0ABT8HTQ8</accession>
<dbReference type="EC" id="3.2.1.23" evidence="3 6"/>
<evidence type="ECO:0000259" key="9">
    <source>
        <dbReference type="Pfam" id="PF08533"/>
    </source>
</evidence>
<evidence type="ECO:0000256" key="5">
    <source>
        <dbReference type="ARBA" id="ARBA00023295"/>
    </source>
</evidence>
<dbReference type="PANTHER" id="PTHR36447:SF1">
    <property type="entry name" value="BETA-GALACTOSIDASE GANA"/>
    <property type="match status" value="1"/>
</dbReference>
<protein>
    <recommendedName>
        <fullName evidence="3 6">Beta-galactosidase</fullName>
        <shortName evidence="6">Beta-gal</shortName>
        <ecNumber evidence="3 6">3.2.1.23</ecNumber>
    </recommendedName>
</protein>
<evidence type="ECO:0000256" key="6">
    <source>
        <dbReference type="PIRNR" id="PIRNR001084"/>
    </source>
</evidence>
<dbReference type="Pfam" id="PF08533">
    <property type="entry name" value="Glyco_hydro_42C"/>
    <property type="match status" value="1"/>
</dbReference>
<dbReference type="InterPro" id="IPR013738">
    <property type="entry name" value="Beta_galactosidase_Trimer"/>
</dbReference>
<dbReference type="Pfam" id="PF02449">
    <property type="entry name" value="Glyco_hydro_42"/>
    <property type="match status" value="1"/>
</dbReference>